<dbReference type="Proteomes" id="UP001176114">
    <property type="component" value="Unassembled WGS sequence"/>
</dbReference>
<feature type="region of interest" description="Disordered" evidence="2">
    <location>
        <begin position="68"/>
        <end position="90"/>
    </location>
</feature>
<dbReference type="RefSeq" id="WP_277446975.1">
    <property type="nucleotide sequence ID" value="NZ_JARPQC010000013.1"/>
</dbReference>
<proteinExistence type="predicted"/>
<keyword evidence="1" id="KW-0175">Coiled coil</keyword>
<reference evidence="3" key="1">
    <citation type="submission" date="2023-03" db="EMBL/GenBank/DDBJ databases">
        <title>Comparative genome analysis of Brazilian Mesomycoplasma ovipneumoniae isolated from healthy and pneumonic sheep.</title>
        <authorList>
            <person name="Gaeta N."/>
            <person name="Timenetsky J."/>
            <person name="Ganda E."/>
            <person name="Gregory L."/>
        </authorList>
    </citation>
    <scope>NUCLEOTIDE SEQUENCE</scope>
    <source>
        <strain evidence="3">USP-SP475</strain>
    </source>
</reference>
<dbReference type="AlphaFoldDB" id="A0AAW6Q996"/>
<evidence type="ECO:0000313" key="3">
    <source>
        <dbReference type="EMBL" id="MDF9628056.1"/>
    </source>
</evidence>
<dbReference type="EMBL" id="JARPQC010000013">
    <property type="protein sequence ID" value="MDF9628056.1"/>
    <property type="molecule type" value="Genomic_DNA"/>
</dbReference>
<organism evidence="3 4">
    <name type="scientific">Mesomycoplasma ovipneumoniae</name>
    <dbReference type="NCBI Taxonomy" id="29562"/>
    <lineage>
        <taxon>Bacteria</taxon>
        <taxon>Bacillati</taxon>
        <taxon>Mycoplasmatota</taxon>
        <taxon>Mycoplasmoidales</taxon>
        <taxon>Metamycoplasmataceae</taxon>
        <taxon>Mesomycoplasma</taxon>
    </lineage>
</organism>
<feature type="coiled-coil region" evidence="1">
    <location>
        <begin position="23"/>
        <end position="50"/>
    </location>
</feature>
<gene>
    <name evidence="3" type="ORF">P5716_03645</name>
</gene>
<evidence type="ECO:0000256" key="1">
    <source>
        <dbReference type="SAM" id="Coils"/>
    </source>
</evidence>
<protein>
    <submittedName>
        <fullName evidence="3">Uncharacterized protein</fullName>
    </submittedName>
</protein>
<comment type="caution">
    <text evidence="3">The sequence shown here is derived from an EMBL/GenBank/DDBJ whole genome shotgun (WGS) entry which is preliminary data.</text>
</comment>
<sequence>MQSFSQFRKSMQKAQGLTKVFYYDELEERLEQELSKLEEKEKQKQNQKRYRDEVTYQNLKLQTEKWLQEPEQERFEHEEEYKDDEPKMKM</sequence>
<evidence type="ECO:0000313" key="4">
    <source>
        <dbReference type="Proteomes" id="UP001176114"/>
    </source>
</evidence>
<name>A0AAW6Q996_9BACT</name>
<evidence type="ECO:0000256" key="2">
    <source>
        <dbReference type="SAM" id="MobiDB-lite"/>
    </source>
</evidence>
<accession>A0AAW6Q996</accession>